<comment type="caution">
    <text evidence="1">The sequence shown here is derived from an EMBL/GenBank/DDBJ whole genome shotgun (WGS) entry which is preliminary data.</text>
</comment>
<proteinExistence type="predicted"/>
<keyword evidence="2" id="KW-1185">Reference proteome</keyword>
<dbReference type="Proteomes" id="UP000050514">
    <property type="component" value="Unassembled WGS sequence"/>
</dbReference>
<accession>A0A0P6X7A3</accession>
<name>A0A0P6X7A3_9CHLR</name>
<gene>
    <name evidence="1" type="ORF">AC812_09765</name>
</gene>
<sequence>MSRTVSPSKRPRNGGKLSEEIRMMRLLIRRAQSLADDGISLGELLSVLQTVSRACASLATLLKTEQSLAEQETSGDLVRATLEEIRTEMEANGIHSLLSESQD</sequence>
<protein>
    <submittedName>
        <fullName evidence="1">Uncharacterized protein</fullName>
    </submittedName>
</protein>
<evidence type="ECO:0000313" key="2">
    <source>
        <dbReference type="Proteomes" id="UP000050514"/>
    </source>
</evidence>
<reference evidence="1 2" key="1">
    <citation type="submission" date="2015-07" db="EMBL/GenBank/DDBJ databases">
        <title>Draft genome of Bellilinea caldifistulae DSM 17877.</title>
        <authorList>
            <person name="Hemp J."/>
            <person name="Ward L.M."/>
            <person name="Pace L.A."/>
            <person name="Fischer W.W."/>
        </authorList>
    </citation>
    <scope>NUCLEOTIDE SEQUENCE [LARGE SCALE GENOMIC DNA]</scope>
    <source>
        <strain evidence="1 2">GOMI-1</strain>
    </source>
</reference>
<evidence type="ECO:0000313" key="1">
    <source>
        <dbReference type="EMBL" id="KPL75235.1"/>
    </source>
</evidence>
<organism evidence="1 2">
    <name type="scientific">Bellilinea caldifistulae</name>
    <dbReference type="NCBI Taxonomy" id="360411"/>
    <lineage>
        <taxon>Bacteria</taxon>
        <taxon>Bacillati</taxon>
        <taxon>Chloroflexota</taxon>
        <taxon>Anaerolineae</taxon>
        <taxon>Anaerolineales</taxon>
        <taxon>Anaerolineaceae</taxon>
        <taxon>Bellilinea</taxon>
    </lineage>
</organism>
<dbReference type="EMBL" id="LGHJ01000015">
    <property type="protein sequence ID" value="KPL75235.1"/>
    <property type="molecule type" value="Genomic_DNA"/>
</dbReference>
<dbReference type="RefSeq" id="WP_061913239.1">
    <property type="nucleotide sequence ID" value="NZ_DF967971.1"/>
</dbReference>
<dbReference type="AlphaFoldDB" id="A0A0P6X7A3"/>